<gene>
    <name evidence="1" type="ORF">TorRG33x02_200330</name>
</gene>
<protein>
    <submittedName>
        <fullName evidence="1">Uncharacterized protein</fullName>
    </submittedName>
</protein>
<reference evidence="2" key="1">
    <citation type="submission" date="2016-06" db="EMBL/GenBank/DDBJ databases">
        <title>Parallel loss of symbiosis genes in relatives of nitrogen-fixing non-legume Parasponia.</title>
        <authorList>
            <person name="Van Velzen R."/>
            <person name="Holmer R."/>
            <person name="Bu F."/>
            <person name="Rutten L."/>
            <person name="Van Zeijl A."/>
            <person name="Liu W."/>
            <person name="Santuari L."/>
            <person name="Cao Q."/>
            <person name="Sharma T."/>
            <person name="Shen D."/>
            <person name="Roswanjaya Y."/>
            <person name="Wardhani T."/>
            <person name="Kalhor M.S."/>
            <person name="Jansen J."/>
            <person name="Van den Hoogen J."/>
            <person name="Gungor B."/>
            <person name="Hartog M."/>
            <person name="Hontelez J."/>
            <person name="Verver J."/>
            <person name="Yang W.-C."/>
            <person name="Schijlen E."/>
            <person name="Repin R."/>
            <person name="Schilthuizen M."/>
            <person name="Schranz E."/>
            <person name="Heidstra R."/>
            <person name="Miyata K."/>
            <person name="Fedorova E."/>
            <person name="Kohlen W."/>
            <person name="Bisseling T."/>
            <person name="Smit S."/>
            <person name="Geurts R."/>
        </authorList>
    </citation>
    <scope>NUCLEOTIDE SEQUENCE [LARGE SCALE GENOMIC DNA]</scope>
    <source>
        <strain evidence="2">cv. RG33-2</strain>
    </source>
</reference>
<dbReference type="AlphaFoldDB" id="A0A2P5EF10"/>
<comment type="caution">
    <text evidence="1">The sequence shown here is derived from an EMBL/GenBank/DDBJ whole genome shotgun (WGS) entry which is preliminary data.</text>
</comment>
<sequence length="112" mass="12182">MEMLGIKITKTLIFAWNGPRTKKWLSATWAEPGCALVMGELVFVIISLIGSSSTLAQRGSPTRGSAWEDTFKTGNTVSTPRVGLHFISSSSLFSGDHLYPLPPTRVGSLLDW</sequence>
<name>A0A2P5EF10_TREOI</name>
<evidence type="ECO:0000313" key="1">
    <source>
        <dbReference type="EMBL" id="PON84135.1"/>
    </source>
</evidence>
<dbReference type="InParanoid" id="A0A2P5EF10"/>
<organism evidence="1 2">
    <name type="scientific">Trema orientale</name>
    <name type="common">Charcoal tree</name>
    <name type="synonym">Celtis orientalis</name>
    <dbReference type="NCBI Taxonomy" id="63057"/>
    <lineage>
        <taxon>Eukaryota</taxon>
        <taxon>Viridiplantae</taxon>
        <taxon>Streptophyta</taxon>
        <taxon>Embryophyta</taxon>
        <taxon>Tracheophyta</taxon>
        <taxon>Spermatophyta</taxon>
        <taxon>Magnoliopsida</taxon>
        <taxon>eudicotyledons</taxon>
        <taxon>Gunneridae</taxon>
        <taxon>Pentapetalae</taxon>
        <taxon>rosids</taxon>
        <taxon>fabids</taxon>
        <taxon>Rosales</taxon>
        <taxon>Cannabaceae</taxon>
        <taxon>Trema</taxon>
    </lineage>
</organism>
<proteinExistence type="predicted"/>
<accession>A0A2P5EF10</accession>
<keyword evidence="2" id="KW-1185">Reference proteome</keyword>
<dbReference type="Proteomes" id="UP000237000">
    <property type="component" value="Unassembled WGS sequence"/>
</dbReference>
<evidence type="ECO:0000313" key="2">
    <source>
        <dbReference type="Proteomes" id="UP000237000"/>
    </source>
</evidence>
<dbReference type="EMBL" id="JXTC01000167">
    <property type="protein sequence ID" value="PON84135.1"/>
    <property type="molecule type" value="Genomic_DNA"/>
</dbReference>